<reference evidence="8 9" key="1">
    <citation type="submission" date="2018-10" db="EMBL/GenBank/DDBJ databases">
        <authorList>
            <person name="Li J."/>
        </authorList>
    </citation>
    <scope>NUCLEOTIDE SEQUENCE [LARGE SCALE GENOMIC DNA]</scope>
    <source>
        <strain evidence="8 9">JCM 30549</strain>
    </source>
</reference>
<feature type="transmembrane region" description="Helical" evidence="5">
    <location>
        <begin position="163"/>
        <end position="183"/>
    </location>
</feature>
<organism evidence="8 9">
    <name type="scientific">Mycetocola reblochoni</name>
    <dbReference type="NCBI Taxonomy" id="331618"/>
    <lineage>
        <taxon>Bacteria</taxon>
        <taxon>Bacillati</taxon>
        <taxon>Actinomycetota</taxon>
        <taxon>Actinomycetes</taxon>
        <taxon>Micrococcales</taxon>
        <taxon>Microbacteriaceae</taxon>
        <taxon>Mycetocola</taxon>
    </lineage>
</organism>
<dbReference type="GO" id="GO:0016301">
    <property type="term" value="F:kinase activity"/>
    <property type="evidence" value="ECO:0007669"/>
    <property type="project" value="UniProtKB-KW"/>
</dbReference>
<evidence type="ECO:0000256" key="3">
    <source>
        <dbReference type="ARBA" id="ARBA00023012"/>
    </source>
</evidence>
<dbReference type="Proteomes" id="UP000275395">
    <property type="component" value="Unassembled WGS sequence"/>
</dbReference>
<protein>
    <submittedName>
        <fullName evidence="8">ATP-binding protein</fullName>
    </submittedName>
</protein>
<feature type="transmembrane region" description="Helical" evidence="5">
    <location>
        <begin position="132"/>
        <end position="151"/>
    </location>
</feature>
<dbReference type="Pfam" id="PF02518">
    <property type="entry name" value="HATPase_c"/>
    <property type="match status" value="1"/>
</dbReference>
<gene>
    <name evidence="8" type="ORF">D9V30_12650</name>
</gene>
<feature type="domain" description="Histidine kinase/HSP90-like ATPase" evidence="6">
    <location>
        <begin position="323"/>
        <end position="409"/>
    </location>
</feature>
<keyword evidence="3" id="KW-0902">Two-component regulatory system</keyword>
<evidence type="ECO:0000256" key="5">
    <source>
        <dbReference type="SAM" id="Phobius"/>
    </source>
</evidence>
<dbReference type="InterPro" id="IPR007168">
    <property type="entry name" value="Phageshock_PspC_N"/>
</dbReference>
<dbReference type="InterPro" id="IPR050482">
    <property type="entry name" value="Sensor_HK_TwoCompSys"/>
</dbReference>
<dbReference type="GO" id="GO:0005524">
    <property type="term" value="F:ATP binding"/>
    <property type="evidence" value="ECO:0007669"/>
    <property type="project" value="UniProtKB-KW"/>
</dbReference>
<keyword evidence="8" id="KW-0547">Nucleotide-binding</keyword>
<proteinExistence type="predicted"/>
<keyword evidence="8" id="KW-0067">ATP-binding</keyword>
<evidence type="ECO:0000259" key="7">
    <source>
        <dbReference type="Pfam" id="PF04024"/>
    </source>
</evidence>
<dbReference type="SUPFAM" id="SSF55874">
    <property type="entry name" value="ATPase domain of HSP90 chaperone/DNA topoisomerase II/histidine kinase"/>
    <property type="match status" value="1"/>
</dbReference>
<sequence length="412" mass="42624">MDSRVSTPPAPGAARTSAPAGTGRAPLLRRPSGRTPGVASGLAAHLGRPVRQVRLALALLSLVGGFGALLYLWLWLALPVQTADGRRPPAATVLPTAAIGLGATAACVVLALGDTATRQATALPAAPIAPGLVPALACAAATMCWSLMVDRGDPARGERYSRLVRLGTAGLLVAGSLGLLFGSPAAPTAILAVLMLATGAVLFVLPTLVILWTELIDERAARARDGERAEIAAHLHDSVLQSLALIQRRAGPGTDVARIARAQERELRDWLFGADSAPARDLATAIAEDAARIELEHPVRIDVVSSGDADGLDEATAAAVIAATREALLNAARHAGGDVSVYVERGRGRVDVFVKDRGPGIDPGDIPADRIGVRESIIGRIRRVGGTATVRRGRGEAPQGTEVSITVEEQHD</sequence>
<feature type="region of interest" description="Disordered" evidence="4">
    <location>
        <begin position="391"/>
        <end position="412"/>
    </location>
</feature>
<keyword evidence="1" id="KW-0808">Transferase</keyword>
<keyword evidence="2" id="KW-0418">Kinase</keyword>
<evidence type="ECO:0000256" key="2">
    <source>
        <dbReference type="ARBA" id="ARBA00022777"/>
    </source>
</evidence>
<feature type="transmembrane region" description="Helical" evidence="5">
    <location>
        <begin position="90"/>
        <end position="112"/>
    </location>
</feature>
<dbReference type="InterPro" id="IPR003594">
    <property type="entry name" value="HATPase_dom"/>
</dbReference>
<evidence type="ECO:0000256" key="4">
    <source>
        <dbReference type="SAM" id="MobiDB-lite"/>
    </source>
</evidence>
<dbReference type="PANTHER" id="PTHR24421">
    <property type="entry name" value="NITRATE/NITRITE SENSOR PROTEIN NARX-RELATED"/>
    <property type="match status" value="1"/>
</dbReference>
<dbReference type="AlphaFoldDB" id="A0A3L6ZJ04"/>
<feature type="region of interest" description="Disordered" evidence="4">
    <location>
        <begin position="1"/>
        <end position="40"/>
    </location>
</feature>
<keyword evidence="5" id="KW-0812">Transmembrane</keyword>
<dbReference type="Gene3D" id="3.30.565.10">
    <property type="entry name" value="Histidine kinase-like ATPase, C-terminal domain"/>
    <property type="match status" value="1"/>
</dbReference>
<dbReference type="InterPro" id="IPR036890">
    <property type="entry name" value="HATPase_C_sf"/>
</dbReference>
<accession>A0A3L6ZJ04</accession>
<feature type="transmembrane region" description="Helical" evidence="5">
    <location>
        <begin position="189"/>
        <end position="212"/>
    </location>
</feature>
<dbReference type="PANTHER" id="PTHR24421:SF61">
    <property type="entry name" value="OXYGEN SENSOR HISTIDINE KINASE NREB"/>
    <property type="match status" value="1"/>
</dbReference>
<evidence type="ECO:0000259" key="6">
    <source>
        <dbReference type="Pfam" id="PF02518"/>
    </source>
</evidence>
<dbReference type="EMBL" id="RCUW01000014">
    <property type="protein sequence ID" value="RLP67827.1"/>
    <property type="molecule type" value="Genomic_DNA"/>
</dbReference>
<keyword evidence="5" id="KW-1133">Transmembrane helix</keyword>
<keyword evidence="5" id="KW-0472">Membrane</keyword>
<comment type="caution">
    <text evidence="8">The sequence shown here is derived from an EMBL/GenBank/DDBJ whole genome shotgun (WGS) entry which is preliminary data.</text>
</comment>
<dbReference type="GO" id="GO:0000160">
    <property type="term" value="P:phosphorelay signal transduction system"/>
    <property type="evidence" value="ECO:0007669"/>
    <property type="project" value="UniProtKB-KW"/>
</dbReference>
<evidence type="ECO:0000313" key="8">
    <source>
        <dbReference type="EMBL" id="RLP67827.1"/>
    </source>
</evidence>
<name>A0A3L6ZJ04_9MICO</name>
<evidence type="ECO:0000256" key="1">
    <source>
        <dbReference type="ARBA" id="ARBA00022679"/>
    </source>
</evidence>
<evidence type="ECO:0000313" key="9">
    <source>
        <dbReference type="Proteomes" id="UP000275395"/>
    </source>
</evidence>
<dbReference type="Pfam" id="PF04024">
    <property type="entry name" value="PspC"/>
    <property type="match status" value="1"/>
</dbReference>
<feature type="domain" description="Phage shock protein PspC N-terminal" evidence="7">
    <location>
        <begin position="36"/>
        <end position="80"/>
    </location>
</feature>
<feature type="transmembrane region" description="Helical" evidence="5">
    <location>
        <begin position="55"/>
        <end position="78"/>
    </location>
</feature>